<reference evidence="1 2" key="1">
    <citation type="journal article" date="2022" name="Allergy">
        <title>Genome assembly and annotation of Periplaneta americana reveal a comprehensive cockroach allergen profile.</title>
        <authorList>
            <person name="Wang L."/>
            <person name="Xiong Q."/>
            <person name="Saelim N."/>
            <person name="Wang L."/>
            <person name="Nong W."/>
            <person name="Wan A.T."/>
            <person name="Shi M."/>
            <person name="Liu X."/>
            <person name="Cao Q."/>
            <person name="Hui J.H.L."/>
            <person name="Sookrung N."/>
            <person name="Leung T.F."/>
            <person name="Tungtrongchitr A."/>
            <person name="Tsui S.K.W."/>
        </authorList>
    </citation>
    <scope>NUCLEOTIDE SEQUENCE [LARGE SCALE GENOMIC DNA]</scope>
    <source>
        <strain evidence="1">PWHHKU_190912</strain>
    </source>
</reference>
<proteinExistence type="predicted"/>
<dbReference type="Proteomes" id="UP001148838">
    <property type="component" value="Unassembled WGS sequence"/>
</dbReference>
<evidence type="ECO:0000313" key="2">
    <source>
        <dbReference type="Proteomes" id="UP001148838"/>
    </source>
</evidence>
<protein>
    <submittedName>
        <fullName evidence="1">Uncharacterized protein</fullName>
    </submittedName>
</protein>
<organism evidence="1 2">
    <name type="scientific">Periplaneta americana</name>
    <name type="common">American cockroach</name>
    <name type="synonym">Blatta americana</name>
    <dbReference type="NCBI Taxonomy" id="6978"/>
    <lineage>
        <taxon>Eukaryota</taxon>
        <taxon>Metazoa</taxon>
        <taxon>Ecdysozoa</taxon>
        <taxon>Arthropoda</taxon>
        <taxon>Hexapoda</taxon>
        <taxon>Insecta</taxon>
        <taxon>Pterygota</taxon>
        <taxon>Neoptera</taxon>
        <taxon>Polyneoptera</taxon>
        <taxon>Dictyoptera</taxon>
        <taxon>Blattodea</taxon>
        <taxon>Blattoidea</taxon>
        <taxon>Blattidae</taxon>
        <taxon>Blattinae</taxon>
        <taxon>Periplaneta</taxon>
    </lineage>
</organism>
<comment type="caution">
    <text evidence="1">The sequence shown here is derived from an EMBL/GenBank/DDBJ whole genome shotgun (WGS) entry which is preliminary data.</text>
</comment>
<keyword evidence="2" id="KW-1185">Reference proteome</keyword>
<accession>A0ABQ8TQH2</accession>
<gene>
    <name evidence="1" type="ORF">ANN_09987</name>
</gene>
<name>A0ABQ8TQH2_PERAM</name>
<dbReference type="EMBL" id="JAJSOF020000005">
    <property type="protein sequence ID" value="KAJ4447977.1"/>
    <property type="molecule type" value="Genomic_DNA"/>
</dbReference>
<sequence>MIIASEPAFRKALVFLNRRMRDLRCEARVAQIRITREIIRGTQLRHVVSQCRKKDVECCLLRIAVFGRNVTDQLEITADRNTLKSPTQHNYVLGLNLCFTVNCDQLRIAPQLPLDFENITWRVGRPASIWFVIMEYILEQRIFVYNAHITEKSYKKCRILFPVIDKSINYIYNVMSIFRLLRAVQPVMYRFKQLVLDINLKGTKYHFSEQIKAIERYSVIDSNFKIVSKSIILLESSKLQLSEALNIVDKVSQTVIQNNNSLISEKVK</sequence>
<evidence type="ECO:0000313" key="1">
    <source>
        <dbReference type="EMBL" id="KAJ4447977.1"/>
    </source>
</evidence>